<sequence length="1150" mass="129055">MSYPRPLRVVRLGEYLLELTDVSFNNITNFNGIPAQLAILYCPRASHSASGPPRNMSHNQLHEVAIGPTNWAATMDFSANPTLSKFSCMSPLSTFSFSALYITCYRRRDLECCFRRLEGSPVDPLSVDNDCLLALQRGRVYGTSDATHCDYTLETLRNDIGPPVRRSFRVCLLPGTYSEKTWHIILAVESFLGIVFTCTLIVYHQCAKSHEAKRSNKPVVRRSVTVIDATMSEGDAALIEPLRPYLVDPLHFRIDASRVLGRGAHGVVVRGQYRRRAVAVKRVRRDIVSPEALAAFVQEVELMAILRSPYIVEFVGVHWHQTAQSLACLVEYMAQGDLRASLANHEHKPAAWTLGVATDVAQALVYLHTNGVVHRDLKSRNVLLDAGGRAKVGDMGVAKRVVVAESMTNAVGTYRWTAPEVLRGTSYDTKADIYSFAMILTELDSHRAPYEDARNDRGQVLGNFSLLYKVMEGTITPTFTPQCPAWLRDLATACASFDPARRPTAPEPQIVYPSVPTIVNASFELLHQLPPNLSQQFEPQWHTRFTSLRDLLVGACGTHALMEILLCRTLEQLPNRRNYEWPPTLASLSLIDTPFGQPGHKLPPSLLELYDSNVLRAITHERHDLVAASAVVGLGYPPGLTGRQRCKACTSSPVEGLKHLARTLSGNAMQSFTAKHRDVSSNLIEVFEGIPSLQFLNMSNNRLRNIEIGDQSWATIMYEDSRQLDFSENPYLERIRCTDVKRNFKMLYHRSTNELRHQLSTLRFWLHTNPPGQNRRHRPRNLFIGFCVRYFTLFQLPASNIVANQFWLGYFIANGVLAVISSVVLAMRLTRSFCFSIATARRSTRAGILLEQPPMLLSDDEVRVLLPLEPYRLDDPAVPSNRHLGRGGHADVVLGSYRGRPVAIKQIRRDLVSAKMVHEFVNEIRLMARLQCPFLVDFVGVQWSDFLHLQCVVEFMANGDLRSYLEQHSAGVFTWSDKRRVAIAVARALDYLHTHGVVHRDLKSRNILLDHELRAKVADFGIARQVTEESMTNAVGTYRWTAPEVLEGKHYNEKADIYSFAMVLLELDSHKVPFADAVNSRGQTLGSFTLLYKPRFSSECPDWLRCLTLVCGASDPAARPSAAEILHLLVKTEDADSVTSCDSSSESCYN</sequence>
<keyword evidence="4 6" id="KW-0547">Nucleotide-binding</keyword>
<feature type="binding site" evidence="6">
    <location>
        <position position="281"/>
    </location>
    <ligand>
        <name>ATP</name>
        <dbReference type="ChEBI" id="CHEBI:30616"/>
    </ligand>
</feature>
<dbReference type="PROSITE" id="PS00108">
    <property type="entry name" value="PROTEIN_KINASE_ST"/>
    <property type="match status" value="2"/>
</dbReference>
<organism evidence="8 9">
    <name type="scientific">Achlya hypogyna</name>
    <name type="common">Oomycete</name>
    <name type="synonym">Protoachlya hypogyna</name>
    <dbReference type="NCBI Taxonomy" id="1202772"/>
    <lineage>
        <taxon>Eukaryota</taxon>
        <taxon>Sar</taxon>
        <taxon>Stramenopiles</taxon>
        <taxon>Oomycota</taxon>
        <taxon>Saprolegniomycetes</taxon>
        <taxon>Saprolegniales</taxon>
        <taxon>Achlyaceae</taxon>
        <taxon>Achlya</taxon>
    </lineage>
</organism>
<dbReference type="InterPro" id="IPR011009">
    <property type="entry name" value="Kinase-like_dom_sf"/>
</dbReference>
<evidence type="ECO:0000256" key="4">
    <source>
        <dbReference type="ARBA" id="ARBA00022741"/>
    </source>
</evidence>
<dbReference type="SMART" id="SM00220">
    <property type="entry name" value="S_TKc"/>
    <property type="match status" value="2"/>
</dbReference>
<dbReference type="PROSITE" id="PS50011">
    <property type="entry name" value="PROTEIN_KINASE_DOM"/>
    <property type="match status" value="2"/>
</dbReference>
<comment type="caution">
    <text evidence="8">The sequence shown here is derived from an EMBL/GenBank/DDBJ whole genome shotgun (WGS) entry which is preliminary data.</text>
</comment>
<evidence type="ECO:0000256" key="1">
    <source>
        <dbReference type="ARBA" id="ARBA00022527"/>
    </source>
</evidence>
<dbReference type="InterPro" id="IPR000719">
    <property type="entry name" value="Prot_kinase_dom"/>
</dbReference>
<proteinExistence type="predicted"/>
<accession>A0A1V9ZJG5</accession>
<dbReference type="InterPro" id="IPR051681">
    <property type="entry name" value="Ser/Thr_Kinases-Pseudokinases"/>
</dbReference>
<keyword evidence="5 6" id="KW-0067">ATP-binding</keyword>
<feature type="binding site" evidence="6">
    <location>
        <position position="905"/>
    </location>
    <ligand>
        <name>ATP</name>
        <dbReference type="ChEBI" id="CHEBI:30616"/>
    </ligand>
</feature>
<dbReference type="InterPro" id="IPR017441">
    <property type="entry name" value="Protein_kinase_ATP_BS"/>
</dbReference>
<feature type="domain" description="Protein kinase" evidence="7">
    <location>
        <begin position="878"/>
        <end position="1130"/>
    </location>
</feature>
<dbReference type="AlphaFoldDB" id="A0A1V9ZJG5"/>
<dbReference type="InterPro" id="IPR001611">
    <property type="entry name" value="Leu-rich_rpt"/>
</dbReference>
<dbReference type="EMBL" id="JNBR01000090">
    <property type="protein sequence ID" value="OQR98125.1"/>
    <property type="molecule type" value="Genomic_DNA"/>
</dbReference>
<dbReference type="InterPro" id="IPR008271">
    <property type="entry name" value="Ser/Thr_kinase_AS"/>
</dbReference>
<dbReference type="PANTHER" id="PTHR44329">
    <property type="entry name" value="SERINE/THREONINE-PROTEIN KINASE TNNI3K-RELATED"/>
    <property type="match status" value="1"/>
</dbReference>
<dbReference type="PROSITE" id="PS00107">
    <property type="entry name" value="PROTEIN_KINASE_ATP"/>
    <property type="match status" value="2"/>
</dbReference>
<evidence type="ECO:0000256" key="5">
    <source>
        <dbReference type="ARBA" id="ARBA00022840"/>
    </source>
</evidence>
<dbReference type="Gene3D" id="1.10.510.10">
    <property type="entry name" value="Transferase(Phosphotransferase) domain 1"/>
    <property type="match status" value="2"/>
</dbReference>
<dbReference type="OrthoDB" id="4062651at2759"/>
<keyword evidence="1" id="KW-0723">Serine/threonine-protein kinase</keyword>
<evidence type="ECO:0000313" key="9">
    <source>
        <dbReference type="Proteomes" id="UP000243579"/>
    </source>
</evidence>
<keyword evidence="9" id="KW-1185">Reference proteome</keyword>
<keyword evidence="3" id="KW-0677">Repeat</keyword>
<dbReference type="Gene3D" id="3.30.200.20">
    <property type="entry name" value="Phosphorylase Kinase, domain 1"/>
    <property type="match status" value="1"/>
</dbReference>
<dbReference type="CDD" id="cd13999">
    <property type="entry name" value="STKc_MAP3K-like"/>
    <property type="match status" value="1"/>
</dbReference>
<dbReference type="InterPro" id="IPR001245">
    <property type="entry name" value="Ser-Thr/Tyr_kinase_cat_dom"/>
</dbReference>
<dbReference type="Proteomes" id="UP000243579">
    <property type="component" value="Unassembled WGS sequence"/>
</dbReference>
<dbReference type="PANTHER" id="PTHR44329:SF214">
    <property type="entry name" value="PROTEIN KINASE DOMAIN-CONTAINING PROTEIN"/>
    <property type="match status" value="1"/>
</dbReference>
<keyword evidence="8" id="KW-0808">Transferase</keyword>
<keyword evidence="8" id="KW-0418">Kinase</keyword>
<evidence type="ECO:0000313" key="8">
    <source>
        <dbReference type="EMBL" id="OQR98125.1"/>
    </source>
</evidence>
<dbReference type="STRING" id="1202772.A0A1V9ZJG5"/>
<feature type="domain" description="Protein kinase" evidence="7">
    <location>
        <begin position="254"/>
        <end position="515"/>
    </location>
</feature>
<dbReference type="Pfam" id="PF00069">
    <property type="entry name" value="Pkinase"/>
    <property type="match status" value="2"/>
</dbReference>
<keyword evidence="2" id="KW-0433">Leucine-rich repeat</keyword>
<dbReference type="GO" id="GO:0004674">
    <property type="term" value="F:protein serine/threonine kinase activity"/>
    <property type="evidence" value="ECO:0007669"/>
    <property type="project" value="UniProtKB-KW"/>
</dbReference>
<evidence type="ECO:0000256" key="6">
    <source>
        <dbReference type="PROSITE-ProRule" id="PRU10141"/>
    </source>
</evidence>
<gene>
    <name evidence="8" type="ORF">ACHHYP_09196</name>
</gene>
<evidence type="ECO:0000256" key="2">
    <source>
        <dbReference type="ARBA" id="ARBA00022614"/>
    </source>
</evidence>
<reference evidence="8 9" key="1">
    <citation type="journal article" date="2014" name="Genome Biol. Evol.">
        <title>The secreted proteins of Achlya hypogyna and Thraustotheca clavata identify the ancestral oomycete secretome and reveal gene acquisitions by horizontal gene transfer.</title>
        <authorList>
            <person name="Misner I."/>
            <person name="Blouin N."/>
            <person name="Leonard G."/>
            <person name="Richards T.A."/>
            <person name="Lane C.E."/>
        </authorList>
    </citation>
    <scope>NUCLEOTIDE SEQUENCE [LARGE SCALE GENOMIC DNA]</scope>
    <source>
        <strain evidence="8 9">ATCC 48635</strain>
    </source>
</reference>
<dbReference type="PRINTS" id="PR00109">
    <property type="entry name" value="TYRKINASE"/>
</dbReference>
<dbReference type="SUPFAM" id="SSF56112">
    <property type="entry name" value="Protein kinase-like (PK-like)"/>
    <property type="match status" value="2"/>
</dbReference>
<dbReference type="PROSITE" id="PS51450">
    <property type="entry name" value="LRR"/>
    <property type="match status" value="1"/>
</dbReference>
<name>A0A1V9ZJG5_ACHHY</name>
<protein>
    <submittedName>
        <fullName evidence="8">Protein kinase</fullName>
    </submittedName>
</protein>
<evidence type="ECO:0000256" key="3">
    <source>
        <dbReference type="ARBA" id="ARBA00022737"/>
    </source>
</evidence>
<dbReference type="GO" id="GO:0005524">
    <property type="term" value="F:ATP binding"/>
    <property type="evidence" value="ECO:0007669"/>
    <property type="project" value="UniProtKB-UniRule"/>
</dbReference>
<evidence type="ECO:0000259" key="7">
    <source>
        <dbReference type="PROSITE" id="PS50011"/>
    </source>
</evidence>